<reference evidence="1 2" key="1">
    <citation type="submission" date="2019-06" db="EMBL/GenBank/DDBJ databases">
        <title>A chromosomal-level reference genome of Carpinus fangiana (Coryloideae, Betulaceae).</title>
        <authorList>
            <person name="Yang X."/>
            <person name="Wang Z."/>
            <person name="Zhang L."/>
            <person name="Hao G."/>
            <person name="Liu J."/>
            <person name="Yang Y."/>
        </authorList>
    </citation>
    <scope>NUCLEOTIDE SEQUENCE [LARGE SCALE GENOMIC DNA]</scope>
    <source>
        <strain evidence="1">Cfa_2016G</strain>
        <tissue evidence="1">Leaf</tissue>
    </source>
</reference>
<evidence type="ECO:0000313" key="2">
    <source>
        <dbReference type="Proteomes" id="UP000327013"/>
    </source>
</evidence>
<keyword evidence="2" id="KW-1185">Reference proteome</keyword>
<dbReference type="EMBL" id="CM017327">
    <property type="protein sequence ID" value="KAE8099948.1"/>
    <property type="molecule type" value="Genomic_DNA"/>
</dbReference>
<name>A0A5N6RKS8_9ROSI</name>
<protein>
    <submittedName>
        <fullName evidence="1">Uncharacterized protein</fullName>
    </submittedName>
</protein>
<sequence>MRFNVPPHLQMDDIKRCTFMDFGENLRSYKHEVKKSLKLKADDTKESVLQWT</sequence>
<dbReference type="Proteomes" id="UP000327013">
    <property type="component" value="Chromosome 7"/>
</dbReference>
<accession>A0A5N6RKS8</accession>
<proteinExistence type="predicted"/>
<gene>
    <name evidence="1" type="ORF">FH972_017891</name>
</gene>
<organism evidence="1 2">
    <name type="scientific">Carpinus fangiana</name>
    <dbReference type="NCBI Taxonomy" id="176857"/>
    <lineage>
        <taxon>Eukaryota</taxon>
        <taxon>Viridiplantae</taxon>
        <taxon>Streptophyta</taxon>
        <taxon>Embryophyta</taxon>
        <taxon>Tracheophyta</taxon>
        <taxon>Spermatophyta</taxon>
        <taxon>Magnoliopsida</taxon>
        <taxon>eudicotyledons</taxon>
        <taxon>Gunneridae</taxon>
        <taxon>Pentapetalae</taxon>
        <taxon>rosids</taxon>
        <taxon>fabids</taxon>
        <taxon>Fagales</taxon>
        <taxon>Betulaceae</taxon>
        <taxon>Carpinus</taxon>
    </lineage>
</organism>
<dbReference type="AlphaFoldDB" id="A0A5N6RKS8"/>
<evidence type="ECO:0000313" key="1">
    <source>
        <dbReference type="EMBL" id="KAE8099948.1"/>
    </source>
</evidence>